<feature type="region of interest" description="Disordered" evidence="1">
    <location>
        <begin position="1"/>
        <end position="114"/>
    </location>
</feature>
<dbReference type="Proteomes" id="UP001152797">
    <property type="component" value="Unassembled WGS sequence"/>
</dbReference>
<dbReference type="EMBL" id="CAMXCT010005635">
    <property type="protein sequence ID" value="CAI4012912.1"/>
    <property type="molecule type" value="Genomic_DNA"/>
</dbReference>
<evidence type="ECO:0000256" key="1">
    <source>
        <dbReference type="SAM" id="MobiDB-lite"/>
    </source>
</evidence>
<reference evidence="3" key="2">
    <citation type="submission" date="2024-04" db="EMBL/GenBank/DDBJ databases">
        <authorList>
            <person name="Chen Y."/>
            <person name="Shah S."/>
            <person name="Dougan E. K."/>
            <person name="Thang M."/>
            <person name="Chan C."/>
        </authorList>
    </citation>
    <scope>NUCLEOTIDE SEQUENCE [LARGE SCALE GENOMIC DNA]</scope>
</reference>
<feature type="compositionally biased region" description="Basic and acidic residues" evidence="1">
    <location>
        <begin position="294"/>
        <end position="323"/>
    </location>
</feature>
<dbReference type="EMBL" id="CAMXCT030005635">
    <property type="protein sequence ID" value="CAL4800224.1"/>
    <property type="molecule type" value="Genomic_DNA"/>
</dbReference>
<feature type="compositionally biased region" description="Basic residues" evidence="1">
    <location>
        <begin position="78"/>
        <end position="94"/>
    </location>
</feature>
<evidence type="ECO:0000313" key="2">
    <source>
        <dbReference type="EMBL" id="CAI4012912.1"/>
    </source>
</evidence>
<proteinExistence type="predicted"/>
<feature type="compositionally biased region" description="Basic and acidic residues" evidence="1">
    <location>
        <begin position="54"/>
        <end position="63"/>
    </location>
</feature>
<protein>
    <submittedName>
        <fullName evidence="4">Tyr recombinase domain-containing protein</fullName>
    </submittedName>
</protein>
<feature type="compositionally biased region" description="Basic and acidic residues" evidence="1">
    <location>
        <begin position="248"/>
        <end position="262"/>
    </location>
</feature>
<evidence type="ECO:0000313" key="3">
    <source>
        <dbReference type="EMBL" id="CAL1166287.1"/>
    </source>
</evidence>
<sequence length="1229" mass="136895">MADLRRDQERFRHADKAPGERGGRGPEEVPSSEELEEEKKKKKEKSKKKKKKALKLEPRKELKAVFGATGADPDPAIRRRVRKRAARLARRKTKESRGESTDSSESSSGISTDKAIFGNSSKVQTIGRKLPGALLTTALEEAEEAAEALLSQEGGVIDIEEGVLPPIFTKYFRQNLASKMSPAMGRESQTLAQMLDLGLRGRVVEAFDMAAQRLKALEMQSAGVHYSVAQQAELLPKETASMSTTTEFQKRAREEGRARWDASHPFGARGAGANRQEDWTKGGGKKGAPKGKGGKPEGKRGDQKKGDGEKDEHASAAAERAESEPIVESLQKYLWVRRKTMTTAKEFLFPWPLGDYPEVHSAKRPWLEAVLMGLNSLYGASLTSSRPPTVEQKRVASFIVKSLELFWSWEEKIPASTFKDLFRVKGVDYRGEEIKLARYFNWPCMAAAFPEEVGSLPIEEFCSGGCLSYIHDFEQFLIPEDQKYLGRAPRTMVEDSDWAEVCAGLLRVGICSVLPQSALYHVGGRPLLNGLFAVSKNEVKDGLELHRLIMNMVNVVKAGCHRVLAPGGGEQEIRRDRHLPVSKNLFRVHLDNWDQICKVDRALAADILGQPSNLQVAMREEYDSRLLPRHPKKAVEGSLCAEVQGALINGDAAVATAKPDKIMKYMGLAWELVQRGAATQRELQVIAGGLVYITMFRRQLLCSLNAIWRLIEEMSAEPPVVRWRLPREVKGEVIRFLSLIPLAYMDFRLPMATQVTASDASMTGGGICASAGLTAFGQVAQTALLRGDVSEPFEVVEVLTVGLFDGIGALRVAAEMLHLPVAAHISVDAAANRVVESAFPGTLHVASIQELTASTAQEWACSFSSVGLVSDRLVKMSVWVFVESVASMDVSDRAAMSQDLGMTPYQVDSAGVSLARRPRLYWFGWELTTEPGLTVLEVYGTAWETVTPVELVAEFEPKDFLEAGRRPAGLRSCDETTLARWQEDKHRFPPYQYRPEYCVHNRHGQVRVASIVERETILGFPANYTEHCLPKAHRQGETWTDLRKTLLGNTWSVPVVACLLKSLFERLGVCPHASVQDLVQRCAPGKGVRLQTLLQRPPLRRDTTATFPDTGLSRRLAMLVSVKGEDVMLQGGTEPLVKHQRLRQTVPNRLWKWREIAGWKWQSPGEHINQLEMRATLTTIRWVLQKCKTWGCRVIHLTDSLVCLHALSRERSSSRKLRRTIMRINALLL</sequence>
<evidence type="ECO:0000313" key="4">
    <source>
        <dbReference type="EMBL" id="CAL4800224.1"/>
    </source>
</evidence>
<accession>A0A9P1GJU5</accession>
<dbReference type="OrthoDB" id="641149at2759"/>
<reference evidence="2" key="1">
    <citation type="submission" date="2022-10" db="EMBL/GenBank/DDBJ databases">
        <authorList>
            <person name="Chen Y."/>
            <person name="Dougan E. K."/>
            <person name="Chan C."/>
            <person name="Rhodes N."/>
            <person name="Thang M."/>
        </authorList>
    </citation>
    <scope>NUCLEOTIDE SEQUENCE</scope>
</reference>
<comment type="caution">
    <text evidence="2">The sequence shown here is derived from an EMBL/GenBank/DDBJ whole genome shotgun (WGS) entry which is preliminary data.</text>
</comment>
<dbReference type="EMBL" id="CAMXCT020005635">
    <property type="protein sequence ID" value="CAL1166287.1"/>
    <property type="molecule type" value="Genomic_DNA"/>
</dbReference>
<feature type="compositionally biased region" description="Basic and acidic residues" evidence="1">
    <location>
        <begin position="1"/>
        <end position="27"/>
    </location>
</feature>
<name>A0A9P1GJU5_9DINO</name>
<dbReference type="AlphaFoldDB" id="A0A9P1GJU5"/>
<feature type="compositionally biased region" description="Basic residues" evidence="1">
    <location>
        <begin position="40"/>
        <end position="53"/>
    </location>
</feature>
<dbReference type="Gene3D" id="3.40.50.150">
    <property type="entry name" value="Vaccinia Virus protein VP39"/>
    <property type="match status" value="1"/>
</dbReference>
<feature type="region of interest" description="Disordered" evidence="1">
    <location>
        <begin position="237"/>
        <end position="323"/>
    </location>
</feature>
<keyword evidence="5" id="KW-1185">Reference proteome</keyword>
<dbReference type="InterPro" id="IPR029063">
    <property type="entry name" value="SAM-dependent_MTases_sf"/>
</dbReference>
<feature type="compositionally biased region" description="Low complexity" evidence="1">
    <location>
        <begin position="101"/>
        <end position="113"/>
    </location>
</feature>
<organism evidence="2">
    <name type="scientific">Cladocopium goreaui</name>
    <dbReference type="NCBI Taxonomy" id="2562237"/>
    <lineage>
        <taxon>Eukaryota</taxon>
        <taxon>Sar</taxon>
        <taxon>Alveolata</taxon>
        <taxon>Dinophyceae</taxon>
        <taxon>Suessiales</taxon>
        <taxon>Symbiodiniaceae</taxon>
        <taxon>Cladocopium</taxon>
    </lineage>
</organism>
<dbReference type="SUPFAM" id="SSF53335">
    <property type="entry name" value="S-adenosyl-L-methionine-dependent methyltransferases"/>
    <property type="match status" value="1"/>
</dbReference>
<evidence type="ECO:0000313" key="5">
    <source>
        <dbReference type="Proteomes" id="UP001152797"/>
    </source>
</evidence>
<gene>
    <name evidence="2" type="ORF">C1SCF055_LOCUS37933</name>
</gene>
<feature type="compositionally biased region" description="Basic residues" evidence="1">
    <location>
        <begin position="283"/>
        <end position="293"/>
    </location>
</feature>